<dbReference type="EMBL" id="MDYQ01000037">
    <property type="protein sequence ID" value="PRP85931.1"/>
    <property type="molecule type" value="Genomic_DNA"/>
</dbReference>
<name>A0A2P6NPP3_9EUKA</name>
<dbReference type="Proteomes" id="UP000241769">
    <property type="component" value="Unassembled WGS sequence"/>
</dbReference>
<comment type="caution">
    <text evidence="2">The sequence shown here is derived from an EMBL/GenBank/DDBJ whole genome shotgun (WGS) entry which is preliminary data.</text>
</comment>
<evidence type="ECO:0000313" key="3">
    <source>
        <dbReference type="Proteomes" id="UP000241769"/>
    </source>
</evidence>
<dbReference type="Gene3D" id="3.30.710.10">
    <property type="entry name" value="Potassium Channel Kv1.1, Chain A"/>
    <property type="match status" value="1"/>
</dbReference>
<dbReference type="InterPro" id="IPR003131">
    <property type="entry name" value="T1-type_BTB"/>
</dbReference>
<feature type="domain" description="Potassium channel tetramerisation-type BTB" evidence="1">
    <location>
        <begin position="47"/>
        <end position="113"/>
    </location>
</feature>
<dbReference type="AlphaFoldDB" id="A0A2P6NPP3"/>
<proteinExistence type="predicted"/>
<dbReference type="InterPro" id="IPR011333">
    <property type="entry name" value="SKP1/BTB/POZ_sf"/>
</dbReference>
<gene>
    <name evidence="2" type="ORF">PROFUN_06053</name>
</gene>
<keyword evidence="3" id="KW-1185">Reference proteome</keyword>
<sequence length="132" mass="15387">MSLHVISLRDSDNFFRSASSDTLSTLGRVVIIFHHNGEHTLYNTDWGTIMKDTSSLMTFHVDEHSRMLIERPPRSFPLILSYLETGHLDTTALTEQQKMILMEDVEFFGMRRLEKMLSERSEFYSVKARLSQ</sequence>
<dbReference type="Pfam" id="PF02214">
    <property type="entry name" value="BTB_2"/>
    <property type="match status" value="1"/>
</dbReference>
<protein>
    <recommendedName>
        <fullName evidence="1">Potassium channel tetramerisation-type BTB domain-containing protein</fullName>
    </recommendedName>
</protein>
<reference evidence="2 3" key="1">
    <citation type="journal article" date="2018" name="Genome Biol. Evol.">
        <title>Multiple Roots of Fruiting Body Formation in Amoebozoa.</title>
        <authorList>
            <person name="Hillmann F."/>
            <person name="Forbes G."/>
            <person name="Novohradska S."/>
            <person name="Ferling I."/>
            <person name="Riege K."/>
            <person name="Groth M."/>
            <person name="Westermann M."/>
            <person name="Marz M."/>
            <person name="Spaller T."/>
            <person name="Winckler T."/>
            <person name="Schaap P."/>
            <person name="Glockner G."/>
        </authorList>
    </citation>
    <scope>NUCLEOTIDE SEQUENCE [LARGE SCALE GENOMIC DNA]</scope>
    <source>
        <strain evidence="2 3">Jena</strain>
    </source>
</reference>
<dbReference type="SUPFAM" id="SSF54695">
    <property type="entry name" value="POZ domain"/>
    <property type="match status" value="1"/>
</dbReference>
<evidence type="ECO:0000313" key="2">
    <source>
        <dbReference type="EMBL" id="PRP85931.1"/>
    </source>
</evidence>
<evidence type="ECO:0000259" key="1">
    <source>
        <dbReference type="Pfam" id="PF02214"/>
    </source>
</evidence>
<dbReference type="GO" id="GO:0051260">
    <property type="term" value="P:protein homooligomerization"/>
    <property type="evidence" value="ECO:0007669"/>
    <property type="project" value="InterPro"/>
</dbReference>
<accession>A0A2P6NPP3</accession>
<dbReference type="InParanoid" id="A0A2P6NPP3"/>
<organism evidence="2 3">
    <name type="scientific">Planoprotostelium fungivorum</name>
    <dbReference type="NCBI Taxonomy" id="1890364"/>
    <lineage>
        <taxon>Eukaryota</taxon>
        <taxon>Amoebozoa</taxon>
        <taxon>Evosea</taxon>
        <taxon>Variosea</taxon>
        <taxon>Cavosteliida</taxon>
        <taxon>Cavosteliaceae</taxon>
        <taxon>Planoprotostelium</taxon>
    </lineage>
</organism>